<comment type="similarity">
    <text evidence="1 2">Belongs to the outer membrane factor (OMF) (TC 1.B.17) family.</text>
</comment>
<dbReference type="InterPro" id="IPR003423">
    <property type="entry name" value="OMP_efflux"/>
</dbReference>
<organism evidence="4 5">
    <name type="scientific">Haloferula chungangensis</name>
    <dbReference type="NCBI Taxonomy" id="1048331"/>
    <lineage>
        <taxon>Bacteria</taxon>
        <taxon>Pseudomonadati</taxon>
        <taxon>Verrucomicrobiota</taxon>
        <taxon>Verrucomicrobiia</taxon>
        <taxon>Verrucomicrobiales</taxon>
        <taxon>Verrucomicrobiaceae</taxon>
        <taxon>Haloferula</taxon>
    </lineage>
</organism>
<keyword evidence="2" id="KW-0449">Lipoprotein</keyword>
<feature type="signal peptide" evidence="2">
    <location>
        <begin position="1"/>
        <end position="29"/>
    </location>
</feature>
<reference evidence="5" key="1">
    <citation type="journal article" date="2019" name="Int. J. Syst. Evol. Microbiol.">
        <title>The Global Catalogue of Microorganisms (GCM) 10K type strain sequencing project: providing services to taxonomists for standard genome sequencing and annotation.</title>
        <authorList>
            <consortium name="The Broad Institute Genomics Platform"/>
            <consortium name="The Broad Institute Genome Sequencing Center for Infectious Disease"/>
            <person name="Wu L."/>
            <person name="Ma J."/>
        </authorList>
    </citation>
    <scope>NUCLEOTIDE SEQUENCE [LARGE SCALE GENOMIC DNA]</scope>
    <source>
        <strain evidence="5">CGMCC 4.1467</strain>
    </source>
</reference>
<keyword evidence="2" id="KW-0564">Palmitate</keyword>
<feature type="chain" id="PRO_5044952860" evidence="2">
    <location>
        <begin position="30"/>
        <end position="470"/>
    </location>
</feature>
<dbReference type="Gene3D" id="2.20.200.10">
    <property type="entry name" value="Outer membrane efflux proteins (OEP)"/>
    <property type="match status" value="1"/>
</dbReference>
<evidence type="ECO:0000256" key="1">
    <source>
        <dbReference type="ARBA" id="ARBA00007613"/>
    </source>
</evidence>
<keyword evidence="2" id="KW-0472">Membrane</keyword>
<sequence>MKMPHLLSKRTLVPVSVLLALLTSGCLSVGPDYQSPTTEIAPGYKGADARLGNRVERRWWRAFGDSTLNNYMSDLESGNFDLKGALARRNQALAALGIDRAELFPQVSASGGVTRSRGSNSDITAGIGGNYLTRYSVSASLGYEIDLWGRVRRLVEAGTADAEAASLTVEDVRLSLQSQLARSYFALRFLDNDAHVLRQAMGTREESLSLAQDRFEGGTTSELDVARAETELASTKAQLVALEGPRASLENAIAVLAGKHPSNFSISASYYDRSIPEIDSGLPGDLLGRRPDVAARERQLAATSARIGVATAEFFPKISLTGSGGRSAISSTDFLNWSSRAFAIGPEVSVPLFQGGRLTSNLDLAKAEQEEALAAFQQSALNAFADVENALASLSAARNEVAALEASVKAADKTYKLSNLQYQEGVTSFLDVVDSQREQLNAERRKVEARGRQFGATVQLIQALGGGFTR</sequence>
<evidence type="ECO:0000313" key="4">
    <source>
        <dbReference type="EMBL" id="MFC7336943.1"/>
    </source>
</evidence>
<evidence type="ECO:0000256" key="3">
    <source>
        <dbReference type="SAM" id="Coils"/>
    </source>
</evidence>
<dbReference type="Proteomes" id="UP001596472">
    <property type="component" value="Unassembled WGS sequence"/>
</dbReference>
<keyword evidence="2" id="KW-1134">Transmembrane beta strand</keyword>
<comment type="caution">
    <text evidence="4">The sequence shown here is derived from an EMBL/GenBank/DDBJ whole genome shotgun (WGS) entry which is preliminary data.</text>
</comment>
<keyword evidence="2" id="KW-0732">Signal</keyword>
<gene>
    <name evidence="4" type="ORF">ACFQY0_07120</name>
</gene>
<dbReference type="EMBL" id="JBHTBS010000003">
    <property type="protein sequence ID" value="MFC7336943.1"/>
    <property type="molecule type" value="Genomic_DNA"/>
</dbReference>
<keyword evidence="5" id="KW-1185">Reference proteome</keyword>
<accession>A0ABW2L6L9</accession>
<evidence type="ECO:0000313" key="5">
    <source>
        <dbReference type="Proteomes" id="UP001596472"/>
    </source>
</evidence>
<feature type="coiled-coil region" evidence="3">
    <location>
        <begin position="387"/>
        <end position="450"/>
    </location>
</feature>
<name>A0ABW2L6L9_9BACT</name>
<dbReference type="Gene3D" id="1.20.1600.10">
    <property type="entry name" value="Outer membrane efflux proteins (OEP)"/>
    <property type="match status" value="1"/>
</dbReference>
<dbReference type="SUPFAM" id="SSF56954">
    <property type="entry name" value="Outer membrane efflux proteins (OEP)"/>
    <property type="match status" value="1"/>
</dbReference>
<comment type="subcellular location">
    <subcellularLocation>
        <location evidence="2">Cell membrane</location>
        <topology evidence="2">Lipid-anchor</topology>
    </subcellularLocation>
</comment>
<dbReference type="Pfam" id="PF02321">
    <property type="entry name" value="OEP"/>
    <property type="match status" value="2"/>
</dbReference>
<keyword evidence="2" id="KW-0812">Transmembrane</keyword>
<dbReference type="RefSeq" id="WP_379710792.1">
    <property type="nucleotide sequence ID" value="NZ_JBHTBS010000003.1"/>
</dbReference>
<proteinExistence type="inferred from homology"/>
<dbReference type="PROSITE" id="PS51257">
    <property type="entry name" value="PROKAR_LIPOPROTEIN"/>
    <property type="match status" value="1"/>
</dbReference>
<protein>
    <submittedName>
        <fullName evidence="4">Efflux transporter outer membrane subunit</fullName>
    </submittedName>
</protein>
<dbReference type="InterPro" id="IPR010131">
    <property type="entry name" value="MdtP/NodT-like"/>
</dbReference>
<dbReference type="PANTHER" id="PTHR30203:SF33">
    <property type="entry name" value="BLR4455 PROTEIN"/>
    <property type="match status" value="1"/>
</dbReference>
<keyword evidence="3" id="KW-0175">Coiled coil</keyword>
<evidence type="ECO:0000256" key="2">
    <source>
        <dbReference type="RuleBase" id="RU362097"/>
    </source>
</evidence>
<dbReference type="NCBIfam" id="TIGR01845">
    <property type="entry name" value="outer_NodT"/>
    <property type="match status" value="1"/>
</dbReference>
<dbReference type="PANTHER" id="PTHR30203">
    <property type="entry name" value="OUTER MEMBRANE CATION EFFLUX PROTEIN"/>
    <property type="match status" value="1"/>
</dbReference>